<sequence length="123" mass="13492">MTAQIQRFRARPIEVDAVQVLQGRTTKADILAVCPQANVGVPALPGGADDPSSTDLRWVVIPTASGPVEAGHGDFIVRVPSEHRLLAFRPIAWELVHTPEKFRVMSSAEFHGWFEPIEGEQRG</sequence>
<comment type="caution">
    <text evidence="1">The sequence shown here is derived from an EMBL/GenBank/DDBJ whole genome shotgun (WGS) entry which is preliminary data.</text>
</comment>
<organism evidence="1 2">
    <name type="scientific">Mycolicibacterium conceptionense</name>
    <dbReference type="NCBI Taxonomy" id="451644"/>
    <lineage>
        <taxon>Bacteria</taxon>
        <taxon>Bacillati</taxon>
        <taxon>Actinomycetota</taxon>
        <taxon>Actinomycetes</taxon>
        <taxon>Mycobacteriales</taxon>
        <taxon>Mycobacteriaceae</taxon>
        <taxon>Mycolicibacterium</taxon>
    </lineage>
</organism>
<accession>A0A0J8U9E5</accession>
<dbReference type="RefSeq" id="WP_048895984.1">
    <property type="nucleotide sequence ID" value="NZ_LFOD01000012.1"/>
</dbReference>
<gene>
    <name evidence="1" type="ORF">ACT17_15240</name>
</gene>
<dbReference type="OrthoDB" id="4775594at2"/>
<dbReference type="AlphaFoldDB" id="A0A0J8U9E5"/>
<dbReference type="EMBL" id="LFOD01000012">
    <property type="protein sequence ID" value="KMV17632.1"/>
    <property type="molecule type" value="Genomic_DNA"/>
</dbReference>
<protein>
    <submittedName>
        <fullName evidence="1">Uncharacterized protein</fullName>
    </submittedName>
</protein>
<dbReference type="Proteomes" id="UP000037594">
    <property type="component" value="Unassembled WGS sequence"/>
</dbReference>
<proteinExistence type="predicted"/>
<dbReference type="PATRIC" id="fig|451644.5.peg.3159"/>
<evidence type="ECO:0000313" key="1">
    <source>
        <dbReference type="EMBL" id="KMV17632.1"/>
    </source>
</evidence>
<evidence type="ECO:0000313" key="2">
    <source>
        <dbReference type="Proteomes" id="UP000037594"/>
    </source>
</evidence>
<reference evidence="1 2" key="1">
    <citation type="submission" date="2015-06" db="EMBL/GenBank/DDBJ databases">
        <title>Genome sequence of Mycobacterium conceptionense strain MLE.</title>
        <authorList>
            <person name="Greninger A.L."/>
            <person name="Cunningham G."/>
            <person name="Chiu C.Y."/>
            <person name="Miller S."/>
        </authorList>
    </citation>
    <scope>NUCLEOTIDE SEQUENCE [LARGE SCALE GENOMIC DNA]</scope>
    <source>
        <strain evidence="1 2">MLE</strain>
    </source>
</reference>
<name>A0A0J8U9E5_9MYCO</name>